<name>A0AA38UQJ7_9AGAR</name>
<dbReference type="AlphaFoldDB" id="A0AA38UQJ7"/>
<reference evidence="2" key="1">
    <citation type="submission" date="2022-08" db="EMBL/GenBank/DDBJ databases">
        <authorList>
            <consortium name="DOE Joint Genome Institute"/>
            <person name="Min B."/>
            <person name="Riley R."/>
            <person name="Sierra-Patev S."/>
            <person name="Naranjo-Ortiz M."/>
            <person name="Looney B."/>
            <person name="Konkel Z."/>
            <person name="Slot J.C."/>
            <person name="Sakamoto Y."/>
            <person name="Steenwyk J.L."/>
            <person name="Rokas A."/>
            <person name="Carro J."/>
            <person name="Camarero S."/>
            <person name="Ferreira P."/>
            <person name="Molpeceres G."/>
            <person name="Ruiz-Duenas F.J."/>
            <person name="Serrano A."/>
            <person name="Henrissat B."/>
            <person name="Drula E."/>
            <person name="Hughes K.W."/>
            <person name="Mata J.L."/>
            <person name="Ishikawa N.K."/>
            <person name="Vargas-Isla R."/>
            <person name="Ushijima S."/>
            <person name="Smith C.A."/>
            <person name="Ahrendt S."/>
            <person name="Andreopoulos W."/>
            <person name="He G."/>
            <person name="Labutti K."/>
            <person name="Lipzen A."/>
            <person name="Ng V."/>
            <person name="Sandor L."/>
            <person name="Barry K."/>
            <person name="Martinez A.T."/>
            <person name="Xiao Y."/>
            <person name="Gibbons J.G."/>
            <person name="Terashima K."/>
            <person name="Hibbett D.S."/>
            <person name="Grigoriev I.V."/>
        </authorList>
    </citation>
    <scope>NUCLEOTIDE SEQUENCE</scope>
    <source>
        <strain evidence="2">TFB7829</strain>
    </source>
</reference>
<sequence length="84" mass="9750">MCYEKILLLAFTLLSDWLLPYRCCTSFARSWSAIYQGKTAKIKRLVHEHPHDKRRKLSVSVTRVLRAEKGLPHRVCTYPSSCAI</sequence>
<feature type="chain" id="PRO_5041369377" description="Secreted protein" evidence="1">
    <location>
        <begin position="24"/>
        <end position="84"/>
    </location>
</feature>
<accession>A0AA38UQJ7</accession>
<organism evidence="2 3">
    <name type="scientific">Lentinula detonsa</name>
    <dbReference type="NCBI Taxonomy" id="2804962"/>
    <lineage>
        <taxon>Eukaryota</taxon>
        <taxon>Fungi</taxon>
        <taxon>Dikarya</taxon>
        <taxon>Basidiomycota</taxon>
        <taxon>Agaricomycotina</taxon>
        <taxon>Agaricomycetes</taxon>
        <taxon>Agaricomycetidae</taxon>
        <taxon>Agaricales</taxon>
        <taxon>Marasmiineae</taxon>
        <taxon>Omphalotaceae</taxon>
        <taxon>Lentinula</taxon>
    </lineage>
</organism>
<evidence type="ECO:0008006" key="4">
    <source>
        <dbReference type="Google" id="ProtNLM"/>
    </source>
</evidence>
<gene>
    <name evidence="2" type="ORF">F5890DRAFT_744243</name>
</gene>
<evidence type="ECO:0000313" key="3">
    <source>
        <dbReference type="Proteomes" id="UP001163850"/>
    </source>
</evidence>
<protein>
    <recommendedName>
        <fullName evidence="4">Secreted protein</fullName>
    </recommendedName>
</protein>
<dbReference type="Proteomes" id="UP001163850">
    <property type="component" value="Unassembled WGS sequence"/>
</dbReference>
<dbReference type="EMBL" id="MU802200">
    <property type="protein sequence ID" value="KAJ3980322.1"/>
    <property type="molecule type" value="Genomic_DNA"/>
</dbReference>
<proteinExistence type="predicted"/>
<comment type="caution">
    <text evidence="2">The sequence shown here is derived from an EMBL/GenBank/DDBJ whole genome shotgun (WGS) entry which is preliminary data.</text>
</comment>
<keyword evidence="1" id="KW-0732">Signal</keyword>
<feature type="signal peptide" evidence="1">
    <location>
        <begin position="1"/>
        <end position="23"/>
    </location>
</feature>
<evidence type="ECO:0000256" key="1">
    <source>
        <dbReference type="SAM" id="SignalP"/>
    </source>
</evidence>
<evidence type="ECO:0000313" key="2">
    <source>
        <dbReference type="EMBL" id="KAJ3980322.1"/>
    </source>
</evidence>